<keyword evidence="3" id="KW-0378">Hydrolase</keyword>
<feature type="region of interest" description="Disordered" evidence="1">
    <location>
        <begin position="41"/>
        <end position="60"/>
    </location>
</feature>
<organism evidence="3 4">
    <name type="scientific">Streptomyces phage Eddasa</name>
    <dbReference type="NCBI Taxonomy" id="2182318"/>
    <lineage>
        <taxon>Viruses</taxon>
        <taxon>Duplodnaviria</taxon>
        <taxon>Heunggongvirae</taxon>
        <taxon>Uroviricota</taxon>
        <taxon>Caudoviricetes</taxon>
        <taxon>Arquatrovirinae</taxon>
        <taxon>Likavirus</taxon>
        <taxon>Likavirus izzy</taxon>
    </lineage>
</organism>
<feature type="domain" description="HNH nuclease" evidence="2">
    <location>
        <begin position="67"/>
        <end position="110"/>
    </location>
</feature>
<keyword evidence="3" id="KW-0255">Endonuclease</keyword>
<protein>
    <submittedName>
        <fullName evidence="3">HNH endonuclease</fullName>
    </submittedName>
</protein>
<dbReference type="InterPro" id="IPR003615">
    <property type="entry name" value="HNH_nuc"/>
</dbReference>
<name>A0A2U8UTQ3_9CAUD</name>
<dbReference type="GO" id="GO:0004519">
    <property type="term" value="F:endonuclease activity"/>
    <property type="evidence" value="ECO:0007669"/>
    <property type="project" value="UniProtKB-KW"/>
</dbReference>
<dbReference type="EMBL" id="MH171096">
    <property type="protein sequence ID" value="AWN07499.1"/>
    <property type="molecule type" value="Genomic_DNA"/>
</dbReference>
<gene>
    <name evidence="3" type="primary">56</name>
    <name evidence="3" type="ORF">SEA_EDDASA_56</name>
</gene>
<feature type="compositionally biased region" description="Gly residues" evidence="1">
    <location>
        <begin position="44"/>
        <end position="54"/>
    </location>
</feature>
<keyword evidence="3" id="KW-0540">Nuclease</keyword>
<dbReference type="Pfam" id="PF13392">
    <property type="entry name" value="HNH_3"/>
    <property type="match status" value="1"/>
</dbReference>
<sequence length="180" mass="19527">MSRVPCEGVADPKCVERFQAKVAGPDKNGCRIWRGATSERKRGGPIGSFAGGPRGRGKGGARRLVNAHSFAWSVSNGEIPDGLVVRHKCDVSLCCEPTHLELGTVADNNQDMLERYANERGEGRGNAVLTHQQAAEVHRLVTTGELTGRAVARQFNISESLVSAIKHGRLRNYSVRRRAA</sequence>
<evidence type="ECO:0000256" key="1">
    <source>
        <dbReference type="SAM" id="MobiDB-lite"/>
    </source>
</evidence>
<evidence type="ECO:0000313" key="4">
    <source>
        <dbReference type="Proteomes" id="UP000246425"/>
    </source>
</evidence>
<proteinExistence type="predicted"/>
<accession>A0A2U8UTQ3</accession>
<dbReference type="Proteomes" id="UP000246425">
    <property type="component" value="Segment"/>
</dbReference>
<evidence type="ECO:0000259" key="2">
    <source>
        <dbReference type="Pfam" id="PF13392"/>
    </source>
</evidence>
<dbReference type="InterPro" id="IPR044925">
    <property type="entry name" value="His-Me_finger_sf"/>
</dbReference>
<reference evidence="3 4" key="1">
    <citation type="submission" date="2018-04" db="EMBL/GenBank/DDBJ databases">
        <authorList>
            <person name="Sanchez E.D."/>
            <person name="Gassner A.E."/>
            <person name="Suri N."/>
            <person name="Nayek S."/>
            <person name="Bhuiyan S."/>
            <person name="Layton S.R."/>
            <person name="Kim T."/>
            <person name="Hughes L.E."/>
            <person name="Garlena R.A."/>
            <person name="Russell D.A."/>
            <person name="Pope W.H."/>
            <person name="Jacobs-Sera D."/>
            <person name="Hendrix R.W."/>
            <person name="Hatfull G.F."/>
        </authorList>
    </citation>
    <scope>NUCLEOTIDE SEQUENCE [LARGE SCALE GENOMIC DNA]</scope>
</reference>
<evidence type="ECO:0000313" key="3">
    <source>
        <dbReference type="EMBL" id="AWN07499.1"/>
    </source>
</evidence>
<dbReference type="SUPFAM" id="SSF54060">
    <property type="entry name" value="His-Me finger endonucleases"/>
    <property type="match status" value="1"/>
</dbReference>